<protein>
    <submittedName>
        <fullName evidence="1">Uncharacterized protein</fullName>
    </submittedName>
</protein>
<reference evidence="1 2" key="1">
    <citation type="submission" date="2023-06" db="EMBL/GenBank/DDBJ databases">
        <title>Sporosarcina sp. nov., isolated from Korean traditional fermented seafood 'Jeotgal'.</title>
        <authorList>
            <person name="Yang A.I."/>
            <person name="Shin N.-R."/>
        </authorList>
    </citation>
    <scope>NUCLEOTIDE SEQUENCE [LARGE SCALE GENOMIC DNA]</scope>
    <source>
        <strain evidence="1 2">KCTC13119</strain>
    </source>
</reference>
<gene>
    <name evidence="1" type="ORF">QT711_17475</name>
</gene>
<accession>A0ABU4GDC1</accession>
<comment type="caution">
    <text evidence="1">The sequence shown here is derived from an EMBL/GenBank/DDBJ whole genome shotgun (WGS) entry which is preliminary data.</text>
</comment>
<evidence type="ECO:0000313" key="1">
    <source>
        <dbReference type="EMBL" id="MDW0114974.1"/>
    </source>
</evidence>
<name>A0ABU4GDC1_9BACL</name>
<dbReference type="RefSeq" id="WP_317946407.1">
    <property type="nucleotide sequence ID" value="NZ_JAUBDI010000025.1"/>
</dbReference>
<dbReference type="EMBL" id="JAUBDI010000025">
    <property type="protein sequence ID" value="MDW0114974.1"/>
    <property type="molecule type" value="Genomic_DNA"/>
</dbReference>
<sequence length="167" mass="19403">MDPFLLGISVTSEAKSFHSNWGQEFKLFSSTDIDTILGITNSFHFNRGDFNFFSQHGEAAYAYWSRFVRLSDNQTSACAYDHDEAVLQLFKNLEVLLGNPKDFRNRLDIIMKEYDCTCLIELIFPEGLSGALYKIPHSHIEWLAKLEVPFQFRMIRADMMQELLDRC</sequence>
<dbReference type="Proteomes" id="UP001282284">
    <property type="component" value="Unassembled WGS sequence"/>
</dbReference>
<evidence type="ECO:0000313" key="2">
    <source>
        <dbReference type="Proteomes" id="UP001282284"/>
    </source>
</evidence>
<organism evidence="1 2">
    <name type="scientific">Sporosarcina saromensis</name>
    <dbReference type="NCBI Taxonomy" id="359365"/>
    <lineage>
        <taxon>Bacteria</taxon>
        <taxon>Bacillati</taxon>
        <taxon>Bacillota</taxon>
        <taxon>Bacilli</taxon>
        <taxon>Bacillales</taxon>
        <taxon>Caryophanaceae</taxon>
        <taxon>Sporosarcina</taxon>
    </lineage>
</organism>
<keyword evidence="2" id="KW-1185">Reference proteome</keyword>
<proteinExistence type="predicted"/>